<dbReference type="Pfam" id="PF10720">
    <property type="entry name" value="DUF2515"/>
    <property type="match status" value="1"/>
</dbReference>
<dbReference type="RefSeq" id="WP_048033721.1">
    <property type="nucleotide sequence ID" value="NZ_CP030117.1"/>
</dbReference>
<gene>
    <name evidence="1" type="ORF">AB432_019660</name>
</gene>
<dbReference type="InterPro" id="IPR019658">
    <property type="entry name" value="DUF2515"/>
</dbReference>
<proteinExistence type="predicted"/>
<dbReference type="Proteomes" id="UP000036061">
    <property type="component" value="Chromosome"/>
</dbReference>
<sequence length="380" mass="44597">MGFSWYQYASRLPLAKNLGKVRTATAAPLPAQDQKTVEQIRQETLAHNRDNIDRTRAYLSFYQKHPQIHWALLAHLVSRNAGWSMTDLRGELLPRLLRTKEQQDYFSFLERGNWLIFHDAYPQLLLYEESVRRQTNLFYILPHLGVSTFMQAIWNHFWKTTDKELLTIGLIINEQNYLEEQVMKEPAYQNSVVRTIPFALQELLQLNMILFPHRTVADEQGSSLQLAGERVFHFASLLERISLGKRLYSLLFGGQKRQEAAYTWALEQPHTGSRKDYWPHLFHDVNNTDPGKPYQVKLMNCQLRSEAKRMFSPTLRQVWRPVHHDPPKELDWYKSKSDVWRVLTQAEETANVAEMSEAYCQVLTKIEWAVAARTRILKTL</sequence>
<dbReference type="EMBL" id="CP030117">
    <property type="protein sequence ID" value="AWX57131.1"/>
    <property type="molecule type" value="Genomic_DNA"/>
</dbReference>
<evidence type="ECO:0000313" key="1">
    <source>
        <dbReference type="EMBL" id="AWX57131.1"/>
    </source>
</evidence>
<name>A0A2Z4ML58_BREBE</name>
<evidence type="ECO:0000313" key="2">
    <source>
        <dbReference type="Proteomes" id="UP000036061"/>
    </source>
</evidence>
<dbReference type="AlphaFoldDB" id="A0A2Z4ML58"/>
<reference evidence="1 2" key="1">
    <citation type="journal article" date="2015" name="Genome Announc.">
        <title>Draft Genome Sequence of Brevibacillus brevis DZQ7, a Plant Growth-Promoting Rhizobacterium with Broad-Spectrum Antimicrobial Activity.</title>
        <authorList>
            <person name="Hou Q."/>
            <person name="Wang C."/>
            <person name="Hou X."/>
            <person name="Xia Z."/>
            <person name="Ye J."/>
            <person name="Liu K."/>
            <person name="Liu H."/>
            <person name="Wang J."/>
            <person name="Guo H."/>
            <person name="Yu X."/>
            <person name="Yang Y."/>
            <person name="Du B."/>
            <person name="Ding Y."/>
        </authorList>
    </citation>
    <scope>NUCLEOTIDE SEQUENCE [LARGE SCALE GENOMIC DNA]</scope>
    <source>
        <strain evidence="1 2">DZQ7</strain>
    </source>
</reference>
<protein>
    <submittedName>
        <fullName evidence="1">DUF2515 domain-containing protein</fullName>
    </submittedName>
</protein>
<accession>A0A2Z4ML58</accession>
<organism evidence="1 2">
    <name type="scientific">Brevibacillus brevis</name>
    <name type="common">Bacillus brevis</name>
    <dbReference type="NCBI Taxonomy" id="1393"/>
    <lineage>
        <taxon>Bacteria</taxon>
        <taxon>Bacillati</taxon>
        <taxon>Bacillota</taxon>
        <taxon>Bacilli</taxon>
        <taxon>Bacillales</taxon>
        <taxon>Paenibacillaceae</taxon>
        <taxon>Brevibacillus</taxon>
    </lineage>
</organism>